<protein>
    <submittedName>
        <fullName evidence="2">Uncharacterized protein</fullName>
    </submittedName>
</protein>
<evidence type="ECO:0000256" key="1">
    <source>
        <dbReference type="SAM" id="MobiDB-lite"/>
    </source>
</evidence>
<keyword evidence="3" id="KW-1185">Reference proteome</keyword>
<sequence length="132" mass="13766">MEPEQQRLVVRGLHDSDDDGDVVDPGEEHGLVWQCFQGVALGDPTFPEPDVGNGYRSPDNEAGYSRDGDNVRVCDGRARGVGEDGEKAKDVHKVDGDVGDTSAVDSGEDLRAVASLGPGEEGSGAEVDGGVD</sequence>
<proteinExistence type="predicted"/>
<dbReference type="EMBL" id="BDGI01000057">
    <property type="protein sequence ID" value="GAV28132.1"/>
    <property type="molecule type" value="Genomic_DNA"/>
</dbReference>
<feature type="region of interest" description="Disordered" evidence="1">
    <location>
        <begin position="1"/>
        <end position="26"/>
    </location>
</feature>
<evidence type="ECO:0000313" key="2">
    <source>
        <dbReference type="EMBL" id="GAV28132.1"/>
    </source>
</evidence>
<comment type="caution">
    <text evidence="2">The sequence shown here is derived from an EMBL/GenBank/DDBJ whole genome shotgun (WGS) entry which is preliminary data.</text>
</comment>
<dbReference type="AlphaFoldDB" id="A0A1Q2YEZ9"/>
<gene>
    <name evidence="2" type="ORF">PMKS-001601</name>
</gene>
<evidence type="ECO:0000313" key="3">
    <source>
        <dbReference type="Proteomes" id="UP000186136"/>
    </source>
</evidence>
<feature type="compositionally biased region" description="Acidic residues" evidence="1">
    <location>
        <begin position="16"/>
        <end position="25"/>
    </location>
</feature>
<reference evidence="2 3" key="1">
    <citation type="submission" date="2016-08" db="EMBL/GenBank/DDBJ databases">
        <title>Whole genome shotgun sequence of Pichia membranifaciens KS47-1.</title>
        <authorList>
            <person name="Konishi M."/>
            <person name="Ishida M."/>
            <person name="Arakawa T."/>
            <person name="Kato Y."/>
            <person name="Horiuchi J."/>
        </authorList>
    </citation>
    <scope>NUCLEOTIDE SEQUENCE [LARGE SCALE GENOMIC DNA]</scope>
    <source>
        <strain evidence="2 3">KS47-1</strain>
    </source>
</reference>
<organism evidence="2 3">
    <name type="scientific">Pichia membranifaciens</name>
    <dbReference type="NCBI Taxonomy" id="4926"/>
    <lineage>
        <taxon>Eukaryota</taxon>
        <taxon>Fungi</taxon>
        <taxon>Dikarya</taxon>
        <taxon>Ascomycota</taxon>
        <taxon>Saccharomycotina</taxon>
        <taxon>Pichiomycetes</taxon>
        <taxon>Pichiales</taxon>
        <taxon>Pichiaceae</taxon>
        <taxon>Pichia</taxon>
    </lineage>
</organism>
<accession>A0A1Q2YEZ9</accession>
<feature type="compositionally biased region" description="Basic and acidic residues" evidence="1">
    <location>
        <begin position="64"/>
        <end position="96"/>
    </location>
</feature>
<dbReference type="Proteomes" id="UP000186136">
    <property type="component" value="Unassembled WGS sequence"/>
</dbReference>
<feature type="region of interest" description="Disordered" evidence="1">
    <location>
        <begin position="47"/>
        <end position="109"/>
    </location>
</feature>
<name>A0A1Q2YEZ9_9ASCO</name>